<dbReference type="EMBL" id="JAQIIO010000003">
    <property type="protein sequence ID" value="MDA5093679.1"/>
    <property type="molecule type" value="Genomic_DNA"/>
</dbReference>
<evidence type="ECO:0000259" key="2">
    <source>
        <dbReference type="Pfam" id="PF01266"/>
    </source>
</evidence>
<comment type="caution">
    <text evidence="3">The sequence shown here is derived from an EMBL/GenBank/DDBJ whole genome shotgun (WGS) entry which is preliminary data.</text>
</comment>
<sequence length="322" mass="35169">MITIAGAGVAGLASAYELAKRGAEVTIYEAGSSPADNPSSWFAGGMLAPWCEGEVADPQVVRLGAGAINWWAQFTPVTRNGTLVLTPPRDRAELDRFARRTEHHRWVDAGEIATLEPALEGRFQRGLLFEDEAHLDPRRALMDLTRTVQGLGVEIRYATPAPDQVDVDCRGMASDLPGLRSIRGEMAVIEAPDVQISRTLRLLHPRIPLYLVPRGDDIYMIGATMVESASWKPVTVRSLLELLGAAFTLHPALGEASVIETGAGLRPAFIDNIPRLKQRGETTHVNGLYRHGYLLAPALAGQLARQFFQESQDETACERRTA</sequence>
<evidence type="ECO:0000313" key="3">
    <source>
        <dbReference type="EMBL" id="MDA5093679.1"/>
    </source>
</evidence>
<organism evidence="3 4">
    <name type="scientific">Aliiroseovarius salicola</name>
    <dbReference type="NCBI Taxonomy" id="3009082"/>
    <lineage>
        <taxon>Bacteria</taxon>
        <taxon>Pseudomonadati</taxon>
        <taxon>Pseudomonadota</taxon>
        <taxon>Alphaproteobacteria</taxon>
        <taxon>Rhodobacterales</taxon>
        <taxon>Paracoccaceae</taxon>
        <taxon>Aliiroseovarius</taxon>
    </lineage>
</organism>
<name>A0ABT4VZT3_9RHOB</name>
<dbReference type="PANTHER" id="PTHR13847">
    <property type="entry name" value="SARCOSINE DEHYDROGENASE-RELATED"/>
    <property type="match status" value="1"/>
</dbReference>
<dbReference type="Pfam" id="PF01266">
    <property type="entry name" value="DAO"/>
    <property type="match status" value="1"/>
</dbReference>
<evidence type="ECO:0000313" key="4">
    <source>
        <dbReference type="Proteomes" id="UP001528040"/>
    </source>
</evidence>
<dbReference type="InterPro" id="IPR036188">
    <property type="entry name" value="FAD/NAD-bd_sf"/>
</dbReference>
<dbReference type="Proteomes" id="UP001528040">
    <property type="component" value="Unassembled WGS sequence"/>
</dbReference>
<dbReference type="Gene3D" id="3.50.50.60">
    <property type="entry name" value="FAD/NAD(P)-binding domain"/>
    <property type="match status" value="2"/>
</dbReference>
<reference evidence="3 4" key="1">
    <citation type="submission" date="2023-01" db="EMBL/GenBank/DDBJ databases">
        <authorList>
            <person name="Yoon J.-W."/>
        </authorList>
    </citation>
    <scope>NUCLEOTIDE SEQUENCE [LARGE SCALE GENOMIC DNA]</scope>
    <source>
        <strain evidence="3 4">KMU-50</strain>
    </source>
</reference>
<dbReference type="SUPFAM" id="SSF51905">
    <property type="entry name" value="FAD/NAD(P)-binding domain"/>
    <property type="match status" value="1"/>
</dbReference>
<evidence type="ECO:0000256" key="1">
    <source>
        <dbReference type="ARBA" id="ARBA00023002"/>
    </source>
</evidence>
<keyword evidence="4" id="KW-1185">Reference proteome</keyword>
<dbReference type="SUPFAM" id="SSF54373">
    <property type="entry name" value="FAD-linked reductases, C-terminal domain"/>
    <property type="match status" value="1"/>
</dbReference>
<dbReference type="RefSeq" id="WP_271053377.1">
    <property type="nucleotide sequence ID" value="NZ_JAQIIO010000003.1"/>
</dbReference>
<proteinExistence type="predicted"/>
<dbReference type="PANTHER" id="PTHR13847:SF289">
    <property type="entry name" value="GLYCINE OXIDASE"/>
    <property type="match status" value="1"/>
</dbReference>
<keyword evidence="1" id="KW-0560">Oxidoreductase</keyword>
<protein>
    <submittedName>
        <fullName evidence="3">FAD-dependent oxidoreductase</fullName>
    </submittedName>
</protein>
<feature type="domain" description="FAD dependent oxidoreductase" evidence="2">
    <location>
        <begin position="2"/>
        <end position="305"/>
    </location>
</feature>
<gene>
    <name evidence="3" type="ORF">O2N63_06220</name>
</gene>
<dbReference type="Gene3D" id="3.30.9.10">
    <property type="entry name" value="D-Amino Acid Oxidase, subunit A, domain 2"/>
    <property type="match status" value="2"/>
</dbReference>
<accession>A0ABT4VZT3</accession>
<dbReference type="InterPro" id="IPR006076">
    <property type="entry name" value="FAD-dep_OxRdtase"/>
</dbReference>